<sequence>MNLSIFLSASLTLAFLIFNVKNSERFNIIDDRLHQRLIRNRDGFSWQVVAFLNDPKLMVVWAVLLASTLIDQNKYQTALWVLATLGGTDLAGIILKKLVRRHRPDLHSDMENGYSFPSGHVLGATSMALILVHLFGAKMGTGFVIGLLVIWLMVVISRLSLKAHYPSDILAATSLAIICFSITQQVFL</sequence>
<keyword evidence="1" id="KW-0812">Transmembrane</keyword>
<dbReference type="InterPro" id="IPR036938">
    <property type="entry name" value="PAP2/HPO_sf"/>
</dbReference>
<dbReference type="RefSeq" id="WP_009560210.1">
    <property type="nucleotide sequence ID" value="NZ_AYZN01000001.1"/>
</dbReference>
<keyword evidence="1" id="KW-1133">Transmembrane helix</keyword>
<evidence type="ECO:0000256" key="1">
    <source>
        <dbReference type="SAM" id="Phobius"/>
    </source>
</evidence>
<dbReference type="STRING" id="1423790.BN53_06130"/>
<gene>
    <name evidence="3" type="ORF">BN53_06130</name>
</gene>
<dbReference type="Pfam" id="PF01569">
    <property type="entry name" value="PAP2"/>
    <property type="match status" value="1"/>
</dbReference>
<dbReference type="AlphaFoldDB" id="I7LEC0"/>
<dbReference type="PANTHER" id="PTHR14969">
    <property type="entry name" value="SPHINGOSINE-1-PHOSPHATE PHOSPHOHYDROLASE"/>
    <property type="match status" value="1"/>
</dbReference>
<dbReference type="SUPFAM" id="SSF48317">
    <property type="entry name" value="Acid phosphatase/Vanadium-dependent haloperoxidase"/>
    <property type="match status" value="1"/>
</dbReference>
<reference evidence="3 4" key="1">
    <citation type="submission" date="2012-06" db="EMBL/GenBank/DDBJ databases">
        <title>Draft Genome Sequence of Lactobacillus pasteurii CRBIP 24.76T.</title>
        <authorList>
            <person name="Cousin S."/>
            <person name="Bouchier C."/>
            <person name="Loux V."/>
            <person name="Ma L."/>
            <person name="Creno S."/>
            <person name="Bizet C."/>
            <person name="Clermont D."/>
        </authorList>
    </citation>
    <scope>NUCLEOTIDE SEQUENCE [LARGE SCALE GENOMIC DNA]</scope>
    <source>
        <strain evidence="4">CRBIP 24.76T</strain>
    </source>
</reference>
<proteinExistence type="predicted"/>
<dbReference type="CDD" id="cd03392">
    <property type="entry name" value="PAP2_like_2"/>
    <property type="match status" value="1"/>
</dbReference>
<keyword evidence="4" id="KW-1185">Reference proteome</keyword>
<organism evidence="3 4">
    <name type="scientific">Lactobacillus pasteurii DSM 23907 = CRBIP 24.76</name>
    <dbReference type="NCBI Taxonomy" id="1423790"/>
    <lineage>
        <taxon>Bacteria</taxon>
        <taxon>Bacillati</taxon>
        <taxon>Bacillota</taxon>
        <taxon>Bacilli</taxon>
        <taxon>Lactobacillales</taxon>
        <taxon>Lactobacillaceae</taxon>
        <taxon>Lactobacillus</taxon>
    </lineage>
</organism>
<dbReference type="eggNOG" id="COG0671">
    <property type="taxonomic scope" value="Bacteria"/>
</dbReference>
<feature type="transmembrane region" description="Helical" evidence="1">
    <location>
        <begin position="142"/>
        <end position="161"/>
    </location>
</feature>
<dbReference type="Proteomes" id="UP000009311">
    <property type="component" value="Unassembled WGS sequence"/>
</dbReference>
<dbReference type="Gene3D" id="1.20.144.10">
    <property type="entry name" value="Phosphatidic acid phosphatase type 2/haloperoxidase"/>
    <property type="match status" value="1"/>
</dbReference>
<evidence type="ECO:0000313" key="4">
    <source>
        <dbReference type="Proteomes" id="UP000009311"/>
    </source>
</evidence>
<feature type="transmembrane region" description="Helical" evidence="1">
    <location>
        <begin position="168"/>
        <end position="187"/>
    </location>
</feature>
<protein>
    <submittedName>
        <fullName evidence="3">Phosphatase</fullName>
    </submittedName>
</protein>
<dbReference type="OrthoDB" id="9789113at2"/>
<dbReference type="SMART" id="SM00014">
    <property type="entry name" value="acidPPc"/>
    <property type="match status" value="1"/>
</dbReference>
<feature type="domain" description="Phosphatidic acid phosphatase type 2/haloperoxidase" evidence="2">
    <location>
        <begin position="78"/>
        <end position="184"/>
    </location>
</feature>
<dbReference type="EMBL" id="CAKD01000023">
    <property type="protein sequence ID" value="CCI85658.1"/>
    <property type="molecule type" value="Genomic_DNA"/>
</dbReference>
<feature type="transmembrane region" description="Helical" evidence="1">
    <location>
        <begin position="77"/>
        <end position="95"/>
    </location>
</feature>
<comment type="caution">
    <text evidence="3">The sequence shown here is derived from an EMBL/GenBank/DDBJ whole genome shotgun (WGS) entry which is preliminary data.</text>
</comment>
<keyword evidence="1" id="KW-0472">Membrane</keyword>
<evidence type="ECO:0000313" key="3">
    <source>
        <dbReference type="EMBL" id="CCI85658.1"/>
    </source>
</evidence>
<dbReference type="PANTHER" id="PTHR14969:SF13">
    <property type="entry name" value="AT30094P"/>
    <property type="match status" value="1"/>
</dbReference>
<name>I7LEC0_9LACO</name>
<dbReference type="PATRIC" id="fig|1423790.3.peg.177"/>
<evidence type="ECO:0000259" key="2">
    <source>
        <dbReference type="SMART" id="SM00014"/>
    </source>
</evidence>
<dbReference type="InterPro" id="IPR000326">
    <property type="entry name" value="PAP2/HPO"/>
</dbReference>
<feature type="transmembrane region" description="Helical" evidence="1">
    <location>
        <begin position="116"/>
        <end position="136"/>
    </location>
</feature>
<accession>I7LEC0</accession>